<accession>A0A9P1KIF4</accession>
<evidence type="ECO:0000313" key="1">
    <source>
        <dbReference type="EMBL" id="CDM96188.1"/>
    </source>
</evidence>
<sequence>MIFGKSSGCFGSIDGAIDWFRWEDGQYVPLNVDGDGIVRSLVFPGLWLDKDALLAGDLAQVLAILQQGIATSEHQTFIEQLSRTDIQ</sequence>
<dbReference type="RefSeq" id="WP_006624739.1">
    <property type="nucleotide sequence ID" value="NZ_FO818640.1"/>
</dbReference>
<dbReference type="EMBL" id="FO818640">
    <property type="protein sequence ID" value="CDM96188.1"/>
    <property type="molecule type" value="Genomic_DNA"/>
</dbReference>
<gene>
    <name evidence="1" type="ORF">ARTHRO_40594</name>
</gene>
<organism evidence="1 2">
    <name type="scientific">Limnospira indica PCC 8005</name>
    <dbReference type="NCBI Taxonomy" id="376219"/>
    <lineage>
        <taxon>Bacteria</taxon>
        <taxon>Bacillati</taxon>
        <taxon>Cyanobacteriota</taxon>
        <taxon>Cyanophyceae</taxon>
        <taxon>Oscillatoriophycideae</taxon>
        <taxon>Oscillatoriales</taxon>
        <taxon>Sirenicapillariaceae</taxon>
        <taxon>Limnospira</taxon>
    </lineage>
</organism>
<dbReference type="Proteomes" id="UP000032946">
    <property type="component" value="Chromosome"/>
</dbReference>
<evidence type="ECO:0000313" key="2">
    <source>
        <dbReference type="Proteomes" id="UP000032946"/>
    </source>
</evidence>
<proteinExistence type="predicted"/>
<reference evidence="1 2" key="1">
    <citation type="submission" date="2014-02" db="EMBL/GenBank/DDBJ databases">
        <authorList>
            <person name="Genoscope - CEA"/>
        </authorList>
    </citation>
    <scope>NUCLEOTIDE SEQUENCE [LARGE SCALE GENOMIC DNA]</scope>
    <source>
        <strain evidence="1 2">PCC 8005</strain>
    </source>
</reference>
<keyword evidence="2" id="KW-1185">Reference proteome</keyword>
<dbReference type="AlphaFoldDB" id="A0A9P1KIF4"/>
<name>A0A9P1KIF4_9CYAN</name>
<protein>
    <submittedName>
        <fullName evidence="1">Uncharacterized protein</fullName>
    </submittedName>
</protein>